<name>A0ABQ6MQ23_9STRA</name>
<evidence type="ECO:0000313" key="2">
    <source>
        <dbReference type="Proteomes" id="UP001165060"/>
    </source>
</evidence>
<proteinExistence type="predicted"/>
<accession>A0ABQ6MQ23</accession>
<gene>
    <name evidence="1" type="ORF">TeGR_g15311</name>
</gene>
<protein>
    <submittedName>
        <fullName evidence="1">Uncharacterized protein</fullName>
    </submittedName>
</protein>
<dbReference type="EMBL" id="BRYB01003066">
    <property type="protein sequence ID" value="GMI29858.1"/>
    <property type="molecule type" value="Genomic_DNA"/>
</dbReference>
<keyword evidence="2" id="KW-1185">Reference proteome</keyword>
<sequence>MALESNDKCAAYLALTSMATETSILHQIDKVLRANAPDCAGVYLAFSEEEKEEKVGVAGDSCKARAGGVQGLQFTCIWKAPASLSGNHGLDRTKAKAMICEMVEAVLTFCNCGLGDLDGMYGSVQTTGNGMRTGIGEVHAEYDKYRQIQKLEEGVSFELTSVVSKLTKACISSQSLAGLHIVLDLLENKRLRVLVPENTLERVVISSKCTLGIAIAIHNNFSDDIQRRAAKANSSLFGREHLKHLDGSSEGDLHARSVNDEMTKGKAARSKWRVARAQWAEGTEPGGVSWDDWLAQQVVAERQQRDPGRLQRRVEQQQRQLEQQQQQHVWQRAQDTFNNTIMVEMYDEIENGEEMGDG</sequence>
<comment type="caution">
    <text evidence="1">The sequence shown here is derived from an EMBL/GenBank/DDBJ whole genome shotgun (WGS) entry which is preliminary data.</text>
</comment>
<reference evidence="1 2" key="1">
    <citation type="journal article" date="2023" name="Commun. Biol.">
        <title>Genome analysis of Parmales, the sister group of diatoms, reveals the evolutionary specialization of diatoms from phago-mixotrophs to photoautotrophs.</title>
        <authorList>
            <person name="Ban H."/>
            <person name="Sato S."/>
            <person name="Yoshikawa S."/>
            <person name="Yamada K."/>
            <person name="Nakamura Y."/>
            <person name="Ichinomiya M."/>
            <person name="Sato N."/>
            <person name="Blanc-Mathieu R."/>
            <person name="Endo H."/>
            <person name="Kuwata A."/>
            <person name="Ogata H."/>
        </authorList>
    </citation>
    <scope>NUCLEOTIDE SEQUENCE [LARGE SCALE GENOMIC DNA]</scope>
</reference>
<dbReference type="Proteomes" id="UP001165060">
    <property type="component" value="Unassembled WGS sequence"/>
</dbReference>
<organism evidence="1 2">
    <name type="scientific">Tetraparma gracilis</name>
    <dbReference type="NCBI Taxonomy" id="2962635"/>
    <lineage>
        <taxon>Eukaryota</taxon>
        <taxon>Sar</taxon>
        <taxon>Stramenopiles</taxon>
        <taxon>Ochrophyta</taxon>
        <taxon>Bolidophyceae</taxon>
        <taxon>Parmales</taxon>
        <taxon>Triparmaceae</taxon>
        <taxon>Tetraparma</taxon>
    </lineage>
</organism>
<evidence type="ECO:0000313" key="1">
    <source>
        <dbReference type="EMBL" id="GMI29858.1"/>
    </source>
</evidence>